<dbReference type="Proteomes" id="UP000265520">
    <property type="component" value="Unassembled WGS sequence"/>
</dbReference>
<evidence type="ECO:0000313" key="3">
    <source>
        <dbReference type="Proteomes" id="UP000265520"/>
    </source>
</evidence>
<reference evidence="2 3" key="1">
    <citation type="journal article" date="2018" name="Front. Plant Sci.">
        <title>Red Clover (Trifolium pratense) and Zigzag Clover (T. medium) - A Picture of Genomic Similarities and Differences.</title>
        <authorList>
            <person name="Dluhosova J."/>
            <person name="Istvanek J."/>
            <person name="Nedelnik J."/>
            <person name="Repkova J."/>
        </authorList>
    </citation>
    <scope>NUCLEOTIDE SEQUENCE [LARGE SCALE GENOMIC DNA]</scope>
    <source>
        <strain evidence="3">cv. 10/8</strain>
        <tissue evidence="2">Leaf</tissue>
    </source>
</reference>
<comment type="caution">
    <text evidence="2">The sequence shown here is derived from an EMBL/GenBank/DDBJ whole genome shotgun (WGS) entry which is preliminary data.</text>
</comment>
<keyword evidence="3" id="KW-1185">Reference proteome</keyword>
<name>A0A392VL27_9FABA</name>
<feature type="compositionally biased region" description="Low complexity" evidence="1">
    <location>
        <begin position="19"/>
        <end position="43"/>
    </location>
</feature>
<organism evidence="2 3">
    <name type="scientific">Trifolium medium</name>
    <dbReference type="NCBI Taxonomy" id="97028"/>
    <lineage>
        <taxon>Eukaryota</taxon>
        <taxon>Viridiplantae</taxon>
        <taxon>Streptophyta</taxon>
        <taxon>Embryophyta</taxon>
        <taxon>Tracheophyta</taxon>
        <taxon>Spermatophyta</taxon>
        <taxon>Magnoliopsida</taxon>
        <taxon>eudicotyledons</taxon>
        <taxon>Gunneridae</taxon>
        <taxon>Pentapetalae</taxon>
        <taxon>rosids</taxon>
        <taxon>fabids</taxon>
        <taxon>Fabales</taxon>
        <taxon>Fabaceae</taxon>
        <taxon>Papilionoideae</taxon>
        <taxon>50 kb inversion clade</taxon>
        <taxon>NPAAA clade</taxon>
        <taxon>Hologalegina</taxon>
        <taxon>IRL clade</taxon>
        <taxon>Trifolieae</taxon>
        <taxon>Trifolium</taxon>
    </lineage>
</organism>
<protein>
    <submittedName>
        <fullName evidence="2">Uncharacterized protein</fullName>
    </submittedName>
</protein>
<sequence>VEQLFQSKWDAAMAAMAATARGYSTQGSAQGSGQGSQASQGYTDQPYRPRNTQTR</sequence>
<dbReference type="AlphaFoldDB" id="A0A392VL27"/>
<feature type="region of interest" description="Disordered" evidence="1">
    <location>
        <begin position="19"/>
        <end position="55"/>
    </location>
</feature>
<accession>A0A392VL27</accession>
<feature type="non-terminal residue" evidence="2">
    <location>
        <position position="1"/>
    </location>
</feature>
<evidence type="ECO:0000313" key="2">
    <source>
        <dbReference type="EMBL" id="MCI89084.1"/>
    </source>
</evidence>
<evidence type="ECO:0000256" key="1">
    <source>
        <dbReference type="SAM" id="MobiDB-lite"/>
    </source>
</evidence>
<proteinExistence type="predicted"/>
<dbReference type="EMBL" id="LXQA011209731">
    <property type="protein sequence ID" value="MCI89084.1"/>
    <property type="molecule type" value="Genomic_DNA"/>
</dbReference>